<dbReference type="InterPro" id="IPR017945">
    <property type="entry name" value="DHBP_synth_RibB-like_a/b_dom"/>
</dbReference>
<evidence type="ECO:0000256" key="7">
    <source>
        <dbReference type="ARBA" id="ARBA00022695"/>
    </source>
</evidence>
<keyword evidence="9" id="KW-0067">ATP-binding</keyword>
<dbReference type="Proteomes" id="UP000035067">
    <property type="component" value="Unassembled WGS sequence"/>
</dbReference>
<keyword evidence="4" id="KW-0963">Cytoplasm</keyword>
<comment type="similarity">
    <text evidence="2">Belongs to the SUA5 family.</text>
</comment>
<dbReference type="PATRIC" id="fig|1604020.3.peg.1408"/>
<keyword evidence="8" id="KW-0547">Nucleotide-binding</keyword>
<dbReference type="GO" id="GO:0005737">
    <property type="term" value="C:cytoplasm"/>
    <property type="evidence" value="ECO:0007669"/>
    <property type="project" value="UniProtKB-SubCell"/>
</dbReference>
<dbReference type="EC" id="2.7.7.87" evidence="3"/>
<accession>A0A0G2J4H3</accession>
<evidence type="ECO:0000256" key="4">
    <source>
        <dbReference type="ARBA" id="ARBA00022490"/>
    </source>
</evidence>
<dbReference type="GO" id="GO:0061710">
    <property type="term" value="F:L-threonylcarbamoyladenylate synthase"/>
    <property type="evidence" value="ECO:0007669"/>
    <property type="project" value="UniProtKB-EC"/>
</dbReference>
<dbReference type="PANTHER" id="PTHR17490">
    <property type="entry name" value="SUA5"/>
    <property type="match status" value="1"/>
</dbReference>
<dbReference type="InterPro" id="IPR006070">
    <property type="entry name" value="Sua5-like_dom"/>
</dbReference>
<reference evidence="13 14" key="1">
    <citation type="submission" date="2015-01" db="EMBL/GenBank/DDBJ databases">
        <title>Lifestyle Evolution in Cyanobacterial Symbionts of Sponges.</title>
        <authorList>
            <person name="Burgsdorf I."/>
            <person name="Slaby B.M."/>
            <person name="Handley K.M."/>
            <person name="Haber M."/>
            <person name="Blom J."/>
            <person name="Marshall C.W."/>
            <person name="Gilbert J.A."/>
            <person name="Hentschel U."/>
            <person name="Steindler L."/>
        </authorList>
    </citation>
    <scope>NUCLEOTIDE SEQUENCE [LARGE SCALE GENOMIC DNA]</scope>
    <source>
        <strain evidence="13">SP3</strain>
    </source>
</reference>
<evidence type="ECO:0000256" key="11">
    <source>
        <dbReference type="ARBA" id="ARBA00048366"/>
    </source>
</evidence>
<evidence type="ECO:0000256" key="3">
    <source>
        <dbReference type="ARBA" id="ARBA00012584"/>
    </source>
</evidence>
<gene>
    <name evidence="13" type="ORF">TE42_07570</name>
</gene>
<evidence type="ECO:0000259" key="12">
    <source>
        <dbReference type="PROSITE" id="PS51163"/>
    </source>
</evidence>
<comment type="subcellular location">
    <subcellularLocation>
        <location evidence="1">Cytoplasm</location>
    </subcellularLocation>
</comment>
<evidence type="ECO:0000256" key="6">
    <source>
        <dbReference type="ARBA" id="ARBA00022694"/>
    </source>
</evidence>
<evidence type="ECO:0000256" key="8">
    <source>
        <dbReference type="ARBA" id="ARBA00022741"/>
    </source>
</evidence>
<protein>
    <recommendedName>
        <fullName evidence="10">L-threonylcarbamoyladenylate synthase</fullName>
        <ecNumber evidence="3">2.7.7.87</ecNumber>
    </recommendedName>
    <alternativeName>
        <fullName evidence="10">L-threonylcarbamoyladenylate synthase</fullName>
    </alternativeName>
</protein>
<dbReference type="GO" id="GO:0008033">
    <property type="term" value="P:tRNA processing"/>
    <property type="evidence" value="ECO:0007669"/>
    <property type="project" value="UniProtKB-KW"/>
</dbReference>
<dbReference type="GO" id="GO:0003725">
    <property type="term" value="F:double-stranded RNA binding"/>
    <property type="evidence" value="ECO:0007669"/>
    <property type="project" value="InterPro"/>
</dbReference>
<evidence type="ECO:0000256" key="1">
    <source>
        <dbReference type="ARBA" id="ARBA00004496"/>
    </source>
</evidence>
<comment type="catalytic activity">
    <reaction evidence="11">
        <text>L-threonine + hydrogencarbonate + ATP = L-threonylcarbamoyladenylate + diphosphate + H2O</text>
        <dbReference type="Rhea" id="RHEA:36407"/>
        <dbReference type="ChEBI" id="CHEBI:15377"/>
        <dbReference type="ChEBI" id="CHEBI:17544"/>
        <dbReference type="ChEBI" id="CHEBI:30616"/>
        <dbReference type="ChEBI" id="CHEBI:33019"/>
        <dbReference type="ChEBI" id="CHEBI:57926"/>
        <dbReference type="ChEBI" id="CHEBI:73682"/>
        <dbReference type="EC" id="2.7.7.87"/>
    </reaction>
</comment>
<evidence type="ECO:0000313" key="14">
    <source>
        <dbReference type="Proteomes" id="UP000035067"/>
    </source>
</evidence>
<feature type="domain" description="YrdC-like" evidence="12">
    <location>
        <begin position="5"/>
        <end position="188"/>
    </location>
</feature>
<keyword evidence="5" id="KW-0808">Transferase</keyword>
<dbReference type="InterPro" id="IPR050156">
    <property type="entry name" value="TC-AMP_synthase_SUA5"/>
</dbReference>
<dbReference type="Gene3D" id="3.90.870.10">
    <property type="entry name" value="DHBP synthase"/>
    <property type="match status" value="1"/>
</dbReference>
<dbReference type="AlphaFoldDB" id="A0A0G2J4H3"/>
<proteinExistence type="inferred from homology"/>
<keyword evidence="7" id="KW-0548">Nucleotidyltransferase</keyword>
<evidence type="ECO:0000256" key="10">
    <source>
        <dbReference type="ARBA" id="ARBA00029774"/>
    </source>
</evidence>
<evidence type="ECO:0000256" key="5">
    <source>
        <dbReference type="ARBA" id="ARBA00022679"/>
    </source>
</evidence>
<organism evidence="13 14">
    <name type="scientific">Candidatus Synechococcus spongiarum SP3</name>
    <dbReference type="NCBI Taxonomy" id="1604020"/>
    <lineage>
        <taxon>Bacteria</taxon>
        <taxon>Bacillati</taxon>
        <taxon>Cyanobacteriota</taxon>
        <taxon>Cyanophyceae</taxon>
        <taxon>Synechococcales</taxon>
        <taxon>Synechococcaceae</taxon>
        <taxon>Synechococcus</taxon>
    </lineage>
</organism>
<sequence length="195" mass="20610">MTPAPASLDHVLRHLGADGVIAMPTDTLPALAARPEAAGQLWQLKGRTLTKPLILMGADANQLWQALDITPQAAWQPAVDHWPGALTLVVPHNGPLAQWLNPAQPTSLGLRVPDHGTTRALLRRSGPLATTSANRSAQPALLHPDAVAQAFPQVLLAGPLPWGAPSGRASTVAAWRASRWVTLREGAVQPADWPS</sequence>
<dbReference type="GO" id="GO:0006450">
    <property type="term" value="P:regulation of translational fidelity"/>
    <property type="evidence" value="ECO:0007669"/>
    <property type="project" value="TreeGrafter"/>
</dbReference>
<dbReference type="EMBL" id="JXQG01000047">
    <property type="protein sequence ID" value="KKZ11605.1"/>
    <property type="molecule type" value="Genomic_DNA"/>
</dbReference>
<dbReference type="GO" id="GO:0000049">
    <property type="term" value="F:tRNA binding"/>
    <property type="evidence" value="ECO:0007669"/>
    <property type="project" value="TreeGrafter"/>
</dbReference>
<name>A0A0G2J4H3_9SYNE</name>
<evidence type="ECO:0000256" key="2">
    <source>
        <dbReference type="ARBA" id="ARBA00007663"/>
    </source>
</evidence>
<dbReference type="PROSITE" id="PS51163">
    <property type="entry name" value="YRDC"/>
    <property type="match status" value="1"/>
</dbReference>
<evidence type="ECO:0000256" key="9">
    <source>
        <dbReference type="ARBA" id="ARBA00022840"/>
    </source>
</evidence>
<dbReference type="SUPFAM" id="SSF55821">
    <property type="entry name" value="YrdC/RibB"/>
    <property type="match status" value="1"/>
</dbReference>
<comment type="caution">
    <text evidence="13">The sequence shown here is derived from an EMBL/GenBank/DDBJ whole genome shotgun (WGS) entry which is preliminary data.</text>
</comment>
<keyword evidence="6" id="KW-0819">tRNA processing</keyword>
<dbReference type="PANTHER" id="PTHR17490:SF16">
    <property type="entry name" value="THREONYLCARBAMOYL-AMP SYNTHASE"/>
    <property type="match status" value="1"/>
</dbReference>
<evidence type="ECO:0000313" key="13">
    <source>
        <dbReference type="EMBL" id="KKZ11605.1"/>
    </source>
</evidence>
<dbReference type="Pfam" id="PF01300">
    <property type="entry name" value="Sua5_yciO_yrdC"/>
    <property type="match status" value="1"/>
</dbReference>
<dbReference type="GO" id="GO:0005524">
    <property type="term" value="F:ATP binding"/>
    <property type="evidence" value="ECO:0007669"/>
    <property type="project" value="UniProtKB-KW"/>
</dbReference>